<feature type="compositionally biased region" description="Acidic residues" evidence="1">
    <location>
        <begin position="1"/>
        <end position="10"/>
    </location>
</feature>
<dbReference type="EMBL" id="PQIB02000017">
    <property type="protein sequence ID" value="RLM57717.1"/>
    <property type="molecule type" value="Genomic_DNA"/>
</dbReference>
<evidence type="ECO:0000313" key="3">
    <source>
        <dbReference type="Proteomes" id="UP000275267"/>
    </source>
</evidence>
<feature type="compositionally biased region" description="Acidic residues" evidence="1">
    <location>
        <begin position="18"/>
        <end position="39"/>
    </location>
</feature>
<protein>
    <submittedName>
        <fullName evidence="2">Uncharacterized protein</fullName>
    </submittedName>
</protein>
<sequence length="274" mass="30650">MEVEWEDAEVEEVHVVEDEADDDQAEEAQAEAGQEEEDGQAGQGDAPGVEAVPPPPLQPERWTVRVHQTRGLCFFFRALRLLFHRLHMIVEIEYVGAPRTHPRYLEEWLVSTHIRAPDYEYRGTVDVAMHHALAARATFEVGISDAASQALSVLYHYGGADLDNSPWRHFPRCPEGEMRSVIVGVQNLLNTRLVAQVGITAALHTQMERTAMELQQVRSQLAATRRENEALRPTLQGVDPAAQAQDTADLCIADSPPRKRTNFDPQHPTTTVLP</sequence>
<evidence type="ECO:0000256" key="1">
    <source>
        <dbReference type="SAM" id="MobiDB-lite"/>
    </source>
</evidence>
<feature type="region of interest" description="Disordered" evidence="1">
    <location>
        <begin position="253"/>
        <end position="274"/>
    </location>
</feature>
<gene>
    <name evidence="2" type="ORF">C2845_PM18G02930</name>
</gene>
<dbReference type="AlphaFoldDB" id="A0A3L6PFS5"/>
<organism evidence="2 3">
    <name type="scientific">Panicum miliaceum</name>
    <name type="common">Proso millet</name>
    <name type="synonym">Broomcorn millet</name>
    <dbReference type="NCBI Taxonomy" id="4540"/>
    <lineage>
        <taxon>Eukaryota</taxon>
        <taxon>Viridiplantae</taxon>
        <taxon>Streptophyta</taxon>
        <taxon>Embryophyta</taxon>
        <taxon>Tracheophyta</taxon>
        <taxon>Spermatophyta</taxon>
        <taxon>Magnoliopsida</taxon>
        <taxon>Liliopsida</taxon>
        <taxon>Poales</taxon>
        <taxon>Poaceae</taxon>
        <taxon>PACMAD clade</taxon>
        <taxon>Panicoideae</taxon>
        <taxon>Panicodae</taxon>
        <taxon>Paniceae</taxon>
        <taxon>Panicinae</taxon>
        <taxon>Panicum</taxon>
        <taxon>Panicum sect. Panicum</taxon>
    </lineage>
</organism>
<comment type="caution">
    <text evidence="2">The sequence shown here is derived from an EMBL/GenBank/DDBJ whole genome shotgun (WGS) entry which is preliminary data.</text>
</comment>
<reference evidence="3" key="1">
    <citation type="journal article" date="2019" name="Nat. Commun.">
        <title>The genome of broomcorn millet.</title>
        <authorList>
            <person name="Zou C."/>
            <person name="Miki D."/>
            <person name="Li D."/>
            <person name="Tang Q."/>
            <person name="Xiao L."/>
            <person name="Rajput S."/>
            <person name="Deng P."/>
            <person name="Jia W."/>
            <person name="Huang R."/>
            <person name="Zhang M."/>
            <person name="Sun Y."/>
            <person name="Hu J."/>
            <person name="Fu X."/>
            <person name="Schnable P.S."/>
            <person name="Li F."/>
            <person name="Zhang H."/>
            <person name="Feng B."/>
            <person name="Zhu X."/>
            <person name="Liu R."/>
            <person name="Schnable J.C."/>
            <person name="Zhu J.-K."/>
            <person name="Zhang H."/>
        </authorList>
    </citation>
    <scope>NUCLEOTIDE SEQUENCE [LARGE SCALE GENOMIC DNA]</scope>
</reference>
<evidence type="ECO:0000313" key="2">
    <source>
        <dbReference type="EMBL" id="RLM57717.1"/>
    </source>
</evidence>
<name>A0A3L6PFS5_PANMI</name>
<proteinExistence type="predicted"/>
<accession>A0A3L6PFS5</accession>
<feature type="region of interest" description="Disordered" evidence="1">
    <location>
        <begin position="1"/>
        <end position="59"/>
    </location>
</feature>
<keyword evidence="3" id="KW-1185">Reference proteome</keyword>
<dbReference type="Proteomes" id="UP000275267">
    <property type="component" value="Unassembled WGS sequence"/>
</dbReference>
<feature type="compositionally biased region" description="Polar residues" evidence="1">
    <location>
        <begin position="263"/>
        <end position="274"/>
    </location>
</feature>